<dbReference type="EMBL" id="CP073100">
    <property type="protein sequence ID" value="QUE49299.1"/>
    <property type="molecule type" value="Genomic_DNA"/>
</dbReference>
<organism evidence="2 3">
    <name type="scientific">Luteolibacter ambystomatis</name>
    <dbReference type="NCBI Taxonomy" id="2824561"/>
    <lineage>
        <taxon>Bacteria</taxon>
        <taxon>Pseudomonadati</taxon>
        <taxon>Verrucomicrobiota</taxon>
        <taxon>Verrucomicrobiia</taxon>
        <taxon>Verrucomicrobiales</taxon>
        <taxon>Verrucomicrobiaceae</taxon>
        <taxon>Luteolibacter</taxon>
    </lineage>
</organism>
<reference evidence="2" key="1">
    <citation type="submission" date="2021-04" db="EMBL/GenBank/DDBJ databases">
        <title>Luteolibacter sp. 32A isolated from the skin of an Anderson's salamander (Ambystoma andersonii).</title>
        <authorList>
            <person name="Spergser J."/>
            <person name="Busse H.-J."/>
        </authorList>
    </citation>
    <scope>NUCLEOTIDE SEQUENCE</scope>
    <source>
        <strain evidence="2">32A</strain>
    </source>
</reference>
<dbReference type="KEGG" id="lamb:KBB96_10485"/>
<keyword evidence="3" id="KW-1185">Reference proteome</keyword>
<evidence type="ECO:0000313" key="3">
    <source>
        <dbReference type="Proteomes" id="UP000676169"/>
    </source>
</evidence>
<protein>
    <submittedName>
        <fullName evidence="2">Uncharacterized protein</fullName>
    </submittedName>
</protein>
<dbReference type="RefSeq" id="WP_211629360.1">
    <property type="nucleotide sequence ID" value="NZ_CP073100.1"/>
</dbReference>
<dbReference type="Proteomes" id="UP000676169">
    <property type="component" value="Chromosome"/>
</dbReference>
<evidence type="ECO:0000313" key="2">
    <source>
        <dbReference type="EMBL" id="QUE49299.1"/>
    </source>
</evidence>
<dbReference type="AlphaFoldDB" id="A0A975G567"/>
<evidence type="ECO:0000256" key="1">
    <source>
        <dbReference type="SAM" id="MobiDB-lite"/>
    </source>
</evidence>
<accession>A0A975G567</accession>
<gene>
    <name evidence="2" type="ORF">KBB96_10485</name>
</gene>
<sequence>MRHPLILLFCLSLIACERREDGMARSEPEKNPAFSDLPSKVQRIWNDEDTRKMREATRKDPEGVLRWLHEEHYLDAAAYDAPLTCFLSESLEQSPERMLALADQIEFSEARDRYLQAAYGMLVRKDTALAWEQWEKRRKADKTDSPHTILSLTARRGNLEALWKTYQTHAHGNEDAALFLATVPDEIGIPPVAELNFIAGLLFSIDPADEKLPEALAKACKPLAQASRVVFHSLLDQAPAHAHYDTGRSISAAEEMKHGEWKAAAESIARISDAVMRDEWVARLIEKGGADSDEVRKILPELETKKQAPPRITGVRADGYEDASTELRERP</sequence>
<feature type="region of interest" description="Disordered" evidence="1">
    <location>
        <begin position="302"/>
        <end position="331"/>
    </location>
</feature>
<dbReference type="PROSITE" id="PS51257">
    <property type="entry name" value="PROKAR_LIPOPROTEIN"/>
    <property type="match status" value="1"/>
</dbReference>
<proteinExistence type="predicted"/>
<name>A0A975G567_9BACT</name>